<accession>A0ABQ5AAQ0</accession>
<dbReference type="EMBL" id="BQNB010012071">
    <property type="protein sequence ID" value="GJS98801.1"/>
    <property type="molecule type" value="Genomic_DNA"/>
</dbReference>
<name>A0ABQ5AAQ0_9ASTR</name>
<feature type="region of interest" description="Disordered" evidence="1">
    <location>
        <begin position="208"/>
        <end position="227"/>
    </location>
</feature>
<evidence type="ECO:0000313" key="2">
    <source>
        <dbReference type="EMBL" id="GJS98801.1"/>
    </source>
</evidence>
<gene>
    <name evidence="2" type="ORF">Tco_0819971</name>
</gene>
<evidence type="ECO:0000313" key="3">
    <source>
        <dbReference type="Proteomes" id="UP001151760"/>
    </source>
</evidence>
<reference evidence="2" key="1">
    <citation type="journal article" date="2022" name="Int. J. Mol. Sci.">
        <title>Draft Genome of Tanacetum Coccineum: Genomic Comparison of Closely Related Tanacetum-Family Plants.</title>
        <authorList>
            <person name="Yamashiro T."/>
            <person name="Shiraishi A."/>
            <person name="Nakayama K."/>
            <person name="Satake H."/>
        </authorList>
    </citation>
    <scope>NUCLEOTIDE SEQUENCE</scope>
</reference>
<organism evidence="2 3">
    <name type="scientific">Tanacetum coccineum</name>
    <dbReference type="NCBI Taxonomy" id="301880"/>
    <lineage>
        <taxon>Eukaryota</taxon>
        <taxon>Viridiplantae</taxon>
        <taxon>Streptophyta</taxon>
        <taxon>Embryophyta</taxon>
        <taxon>Tracheophyta</taxon>
        <taxon>Spermatophyta</taxon>
        <taxon>Magnoliopsida</taxon>
        <taxon>eudicotyledons</taxon>
        <taxon>Gunneridae</taxon>
        <taxon>Pentapetalae</taxon>
        <taxon>asterids</taxon>
        <taxon>campanulids</taxon>
        <taxon>Asterales</taxon>
        <taxon>Asteraceae</taxon>
        <taxon>Asteroideae</taxon>
        <taxon>Anthemideae</taxon>
        <taxon>Anthemidinae</taxon>
        <taxon>Tanacetum</taxon>
    </lineage>
</organism>
<dbReference type="Proteomes" id="UP001151760">
    <property type="component" value="Unassembled WGS sequence"/>
</dbReference>
<evidence type="ECO:0000256" key="1">
    <source>
        <dbReference type="SAM" id="MobiDB-lite"/>
    </source>
</evidence>
<reference evidence="2" key="2">
    <citation type="submission" date="2022-01" db="EMBL/GenBank/DDBJ databases">
        <authorList>
            <person name="Yamashiro T."/>
            <person name="Shiraishi A."/>
            <person name="Satake H."/>
            <person name="Nakayama K."/>
        </authorList>
    </citation>
    <scope>NUCLEOTIDE SEQUENCE</scope>
</reference>
<sequence length="357" mass="41019">EESLGKDASKQGRINAIDADEDITLVNDQDDQDDADMFDVNTLTGDEVFVEQEVAAKDVILTVDKVTLAQALAALKSVKPKVKANVVIGQVYQLVLPVQRLLLLQLQQLLQFQLQGKELSLLSWVHLQQQQQFLHNHHKQKFRTKAGILVKEPVKPKKKDLIRLDEEISLKLQAEFDEEERLAREKDEANVALTEEWDDIQAKQRRKHFAAKRAEEKRNKPPTQAQQRKIMCTYMKSTEGKKPKDLKNKSFDSIQKMFDRAFKRVNTFVDFRIDLVEGSSKRLGDELKQEVTKKQKVDDVQETTEVDDDQETTKIKELMKVVSDEEEVAIDAIPLATKPPTIADWKIHKEGKKTITR</sequence>
<keyword evidence="3" id="KW-1185">Reference proteome</keyword>
<feature type="non-terminal residue" evidence="2">
    <location>
        <position position="1"/>
    </location>
</feature>
<comment type="caution">
    <text evidence="2">The sequence shown here is derived from an EMBL/GenBank/DDBJ whole genome shotgun (WGS) entry which is preliminary data.</text>
</comment>
<proteinExistence type="predicted"/>
<protein>
    <submittedName>
        <fullName evidence="2">Uncharacterized protein</fullName>
    </submittedName>
</protein>